<dbReference type="FunFam" id="1.20.810.10:FF:000002">
    <property type="entry name" value="Cytochrome b"/>
    <property type="match status" value="1"/>
</dbReference>
<evidence type="ECO:0000259" key="22">
    <source>
        <dbReference type="PROSITE" id="PS51003"/>
    </source>
</evidence>
<proteinExistence type="inferred from homology"/>
<comment type="cofactor">
    <cofactor evidence="20">
        <name>heme b</name>
        <dbReference type="ChEBI" id="CHEBI:60344"/>
    </cofactor>
    <text evidence="20">Binds 2 heme groups non-covalently.</text>
</comment>
<dbReference type="PROSITE" id="PS51003">
    <property type="entry name" value="CYTB_CTER"/>
    <property type="match status" value="1"/>
</dbReference>
<dbReference type="Gene3D" id="1.20.810.10">
    <property type="entry name" value="Cytochrome Bc1 Complex, Chain C"/>
    <property type="match status" value="1"/>
</dbReference>
<keyword evidence="14" id="KW-0830">Ubiquinone</keyword>
<dbReference type="PANTHER" id="PTHR19271:SF16">
    <property type="entry name" value="CYTOCHROME B"/>
    <property type="match status" value="1"/>
</dbReference>
<gene>
    <name evidence="23" type="primary">CYTB</name>
</gene>
<evidence type="ECO:0000256" key="14">
    <source>
        <dbReference type="ARBA" id="ARBA00023075"/>
    </source>
</evidence>
<dbReference type="PROSITE" id="PS51002">
    <property type="entry name" value="CYTB_NTER"/>
    <property type="match status" value="1"/>
</dbReference>
<dbReference type="PANTHER" id="PTHR19271">
    <property type="entry name" value="CYTOCHROME B"/>
    <property type="match status" value="1"/>
</dbReference>
<evidence type="ECO:0000256" key="11">
    <source>
        <dbReference type="ARBA" id="ARBA00022982"/>
    </source>
</evidence>
<keyword evidence="7 20" id="KW-0679">Respiratory chain</keyword>
<feature type="transmembrane region" description="Helical" evidence="20">
    <location>
        <begin position="144"/>
        <end position="165"/>
    </location>
</feature>
<keyword evidence="5 20" id="KW-0813">Transport</keyword>
<keyword evidence="12 20" id="KW-1133">Transmembrane helix</keyword>
<feature type="binding site" evidence="18">
    <location>
        <position position="200"/>
    </location>
    <ligand>
        <name>a ubiquinone</name>
        <dbReference type="ChEBI" id="CHEBI:16389"/>
    </ligand>
</feature>
<geneLocation type="mitochondrion" evidence="23"/>
<evidence type="ECO:0000259" key="21">
    <source>
        <dbReference type="PROSITE" id="PS51002"/>
    </source>
</evidence>
<dbReference type="GO" id="GO:0046872">
    <property type="term" value="F:metal ion binding"/>
    <property type="evidence" value="ECO:0007669"/>
    <property type="project" value="UniProtKB-UniRule"/>
</dbReference>
<feature type="transmembrane region" description="Helical" evidence="20">
    <location>
        <begin position="287"/>
        <end position="307"/>
    </location>
</feature>
<dbReference type="CDD" id="cd00284">
    <property type="entry name" value="Cytochrome_b_N"/>
    <property type="match status" value="1"/>
</dbReference>
<feature type="transmembrane region" description="Helical" evidence="20">
    <location>
        <begin position="112"/>
        <end position="132"/>
    </location>
</feature>
<feature type="binding site" description="axial binding residue" evidence="19">
    <location>
        <position position="195"/>
    </location>
    <ligand>
        <name>heme b</name>
        <dbReference type="ChEBI" id="CHEBI:60344"/>
        <label>b566</label>
    </ligand>
    <ligandPart>
        <name>Fe</name>
        <dbReference type="ChEBI" id="CHEBI:18248"/>
    </ligandPart>
</feature>
<evidence type="ECO:0000256" key="10">
    <source>
        <dbReference type="ARBA" id="ARBA00022792"/>
    </source>
</evidence>
<feature type="transmembrane region" description="Helical" evidence="20">
    <location>
        <begin position="29"/>
        <end position="51"/>
    </location>
</feature>
<keyword evidence="9 19" id="KW-0479">Metal-binding</keyword>
<comment type="cofactor">
    <cofactor evidence="19">
        <name>heme</name>
        <dbReference type="ChEBI" id="CHEBI:30413"/>
    </cofactor>
    <text evidence="19">Binds 2 heme groups non-covalently.</text>
</comment>
<feature type="binding site" description="axial binding residue" evidence="19">
    <location>
        <position position="82"/>
    </location>
    <ligand>
        <name>heme b</name>
        <dbReference type="ChEBI" id="CHEBI:60344"/>
        <label>b562</label>
    </ligand>
    <ligandPart>
        <name>Fe</name>
        <dbReference type="ChEBI" id="CHEBI:18248"/>
    </ligandPart>
</feature>
<dbReference type="InterPro" id="IPR005798">
    <property type="entry name" value="Cyt_b/b6_C"/>
</dbReference>
<keyword evidence="10" id="KW-0999">Mitochondrion inner membrane</keyword>
<keyword evidence="13 19" id="KW-0408">Iron</keyword>
<evidence type="ECO:0000256" key="9">
    <source>
        <dbReference type="ARBA" id="ARBA00022723"/>
    </source>
</evidence>
<evidence type="ECO:0000256" key="18">
    <source>
        <dbReference type="PIRSR" id="PIRSR038885-1"/>
    </source>
</evidence>
<comment type="subunit">
    <text evidence="3">The cytochrome bc1 complex contains 3 respiratory subunits (MT-CYB, CYC1 and UQCRFS1), 2 core proteins (UQCRC1 and UQCRC2) and probably 6 low-molecular weight proteins.</text>
</comment>
<evidence type="ECO:0000256" key="1">
    <source>
        <dbReference type="ARBA" id="ARBA00002566"/>
    </source>
</evidence>
<dbReference type="InterPro" id="IPR048260">
    <property type="entry name" value="Cytochrome_b_C_euk/bac"/>
</dbReference>
<evidence type="ECO:0000256" key="13">
    <source>
        <dbReference type="ARBA" id="ARBA00023004"/>
    </source>
</evidence>
<protein>
    <recommendedName>
        <fullName evidence="4 20">Cytochrome b</fullName>
    </recommendedName>
</protein>
<feature type="binding site" description="axial binding residue" evidence="19">
    <location>
        <position position="96"/>
    </location>
    <ligand>
        <name>heme b</name>
        <dbReference type="ChEBI" id="CHEBI:60344"/>
        <label>b566</label>
    </ligand>
    <ligandPart>
        <name>Fe</name>
        <dbReference type="ChEBI" id="CHEBI:18248"/>
    </ligandPart>
</feature>
<dbReference type="Pfam" id="PF00033">
    <property type="entry name" value="Cytochrome_B"/>
    <property type="match status" value="1"/>
</dbReference>
<evidence type="ECO:0000256" key="15">
    <source>
        <dbReference type="ARBA" id="ARBA00023128"/>
    </source>
</evidence>
<evidence type="ECO:0000256" key="16">
    <source>
        <dbReference type="ARBA" id="ARBA00023136"/>
    </source>
</evidence>
<dbReference type="InterPro" id="IPR005797">
    <property type="entry name" value="Cyt_b/b6_N"/>
</dbReference>
<evidence type="ECO:0000256" key="19">
    <source>
        <dbReference type="PIRSR" id="PIRSR038885-2"/>
    </source>
</evidence>
<dbReference type="InterPro" id="IPR027387">
    <property type="entry name" value="Cytb/b6-like_sf"/>
</dbReference>
<feature type="binding site" description="axial binding residue" evidence="19">
    <location>
        <position position="181"/>
    </location>
    <ligand>
        <name>heme b</name>
        <dbReference type="ChEBI" id="CHEBI:60344"/>
        <label>b562</label>
    </ligand>
    <ligandPart>
        <name>Fe</name>
        <dbReference type="ChEBI" id="CHEBI:18248"/>
    </ligandPart>
</feature>
<dbReference type="CDD" id="cd00290">
    <property type="entry name" value="cytochrome_b_C"/>
    <property type="match status" value="1"/>
</dbReference>
<organism evidence="23">
    <name type="scientific">Liobagrus somjinensis</name>
    <dbReference type="NCBI Taxonomy" id="1898198"/>
    <lineage>
        <taxon>Eukaryota</taxon>
        <taxon>Metazoa</taxon>
        <taxon>Chordata</taxon>
        <taxon>Craniata</taxon>
        <taxon>Vertebrata</taxon>
        <taxon>Euteleostomi</taxon>
        <taxon>Actinopterygii</taxon>
        <taxon>Neopterygii</taxon>
        <taxon>Teleostei</taxon>
        <taxon>Ostariophysi</taxon>
        <taxon>Siluriformes</taxon>
        <taxon>Amblycipitidae</taxon>
        <taxon>Liobagrus</taxon>
    </lineage>
</organism>
<keyword evidence="6 19" id="KW-0349">Heme</keyword>
<evidence type="ECO:0000256" key="3">
    <source>
        <dbReference type="ARBA" id="ARBA00011660"/>
    </source>
</evidence>
<comment type="function">
    <text evidence="1 20">Component of the ubiquinol-cytochrome c reductase complex (complex III or cytochrome b-c1 complex) that is part of the mitochondrial respiratory chain. The b-c1 complex mediates electron transfer from ubiquinol to cytochrome c. Contributes to the generation of a proton gradient across the mitochondrial membrane that is then used for ATP synthesis.</text>
</comment>
<dbReference type="EMBL" id="MN756661">
    <property type="protein sequence ID" value="QHN90730.1"/>
    <property type="molecule type" value="Genomic_DNA"/>
</dbReference>
<keyword evidence="15 20" id="KW-0496">Mitochondrion</keyword>
<dbReference type="Pfam" id="PF00032">
    <property type="entry name" value="Cytochrom_B_C"/>
    <property type="match status" value="1"/>
</dbReference>
<feature type="domain" description="Cytochrome b/b6 N-terminal region profile" evidence="21">
    <location>
        <begin position="1"/>
        <end position="208"/>
    </location>
</feature>
<feature type="transmembrane region" description="Helical" evidence="20">
    <location>
        <begin position="346"/>
        <end position="371"/>
    </location>
</feature>
<dbReference type="GO" id="GO:0016491">
    <property type="term" value="F:oxidoreductase activity"/>
    <property type="evidence" value="ECO:0007669"/>
    <property type="project" value="UniProtKB-UniRule"/>
</dbReference>
<dbReference type="GO" id="GO:0005743">
    <property type="term" value="C:mitochondrial inner membrane"/>
    <property type="evidence" value="ECO:0007669"/>
    <property type="project" value="UniProtKB-SubCell"/>
</dbReference>
<dbReference type="AlphaFoldDB" id="A0A6B9VJG7"/>
<evidence type="ECO:0000256" key="5">
    <source>
        <dbReference type="ARBA" id="ARBA00022448"/>
    </source>
</evidence>
<dbReference type="GO" id="GO:0045275">
    <property type="term" value="C:respiratory chain complex III"/>
    <property type="evidence" value="ECO:0007669"/>
    <property type="project" value="InterPro"/>
</dbReference>
<name>A0A6B9VJG7_9TELE</name>
<feature type="domain" description="Cytochrome b/b6 C-terminal region profile" evidence="22">
    <location>
        <begin position="209"/>
        <end position="379"/>
    </location>
</feature>
<comment type="similarity">
    <text evidence="17 20">Belongs to the cytochrome b family.</text>
</comment>
<evidence type="ECO:0000256" key="20">
    <source>
        <dbReference type="RuleBase" id="RU362117"/>
    </source>
</evidence>
<feature type="transmembrane region" description="Helical" evidence="20">
    <location>
        <begin position="319"/>
        <end position="340"/>
    </location>
</feature>
<comment type="subcellular location">
    <subcellularLocation>
        <location evidence="2">Mitochondrion inner membrane</location>
        <topology evidence="2">Multi-pass membrane protein</topology>
    </subcellularLocation>
</comment>
<accession>A0A6B9VJG7</accession>
<evidence type="ECO:0000256" key="8">
    <source>
        <dbReference type="ARBA" id="ARBA00022692"/>
    </source>
</evidence>
<dbReference type="InterPro" id="IPR030689">
    <property type="entry name" value="Cytochrome_b"/>
</dbReference>
<evidence type="ECO:0000256" key="17">
    <source>
        <dbReference type="ARBA" id="ARBA00061233"/>
    </source>
</evidence>
<dbReference type="GO" id="GO:0008121">
    <property type="term" value="F:quinol-cytochrome-c reductase activity"/>
    <property type="evidence" value="ECO:0007669"/>
    <property type="project" value="InterPro"/>
</dbReference>
<dbReference type="SUPFAM" id="SSF81648">
    <property type="entry name" value="a domain/subunit of cytochrome bc1 complex (Ubiquinol-cytochrome c reductase)"/>
    <property type="match status" value="1"/>
</dbReference>
<dbReference type="PIRSF" id="PIRSF038885">
    <property type="entry name" value="COB"/>
    <property type="match status" value="1"/>
</dbReference>
<evidence type="ECO:0000313" key="23">
    <source>
        <dbReference type="EMBL" id="QHN90730.1"/>
    </source>
</evidence>
<reference evidence="23" key="1">
    <citation type="submission" date="2019-11" db="EMBL/GenBank/DDBJ databases">
        <title>Complete mitochondrial genome of Korean catfish, Liobagrus somjinensis (Actinopterygii, Siluriformes, Amblycipitidae), from South Korea.</title>
        <authorList>
            <person name="Kim P."/>
        </authorList>
    </citation>
    <scope>NUCLEOTIDE SEQUENCE</scope>
</reference>
<dbReference type="SUPFAM" id="SSF81342">
    <property type="entry name" value="Transmembrane di-heme cytochromes"/>
    <property type="match status" value="1"/>
</dbReference>
<dbReference type="InterPro" id="IPR036150">
    <property type="entry name" value="Cyt_b/b6_C_sf"/>
</dbReference>
<evidence type="ECO:0000256" key="12">
    <source>
        <dbReference type="ARBA" id="ARBA00022989"/>
    </source>
</evidence>
<dbReference type="GO" id="GO:0006122">
    <property type="term" value="P:mitochondrial electron transport, ubiquinol to cytochrome c"/>
    <property type="evidence" value="ECO:0007669"/>
    <property type="project" value="TreeGrafter"/>
</dbReference>
<sequence length="379" mass="42630">MVTRKTHPLFKIVNNALIDLPAPSNISAWWNFGSLLLLCLMMQILTGLFLAMHYTSDISTAFSSVVHICRDVNYGWVIRNLHANGASFFFICIYLHIGRGLYYGSYLYKETWNIGVILLLLVMMTAFVGYVLPWGQMSFWGATVITNLLSAVPYVGNTLVQWIWGGFSVDNATLTRFFAFHFLLPFAIVAATLLHALFLHETGSNNPLGLNSDTDKISFHPYFSYKDLLGFIMLVTALASLALFSPNLLGDPENFTPANPLVTPPHIKPEWYFLFAYAILRSIPNKLGGVLALLFSILILMIVPLLHTSKQQGLTFRPLTQLLFWTLVADVFILTWIGGMPVEHPFIIIGQVASVLYFSLFLIINPLIGWLENKLLIFN</sequence>
<evidence type="ECO:0000256" key="4">
    <source>
        <dbReference type="ARBA" id="ARBA00013531"/>
    </source>
</evidence>
<evidence type="ECO:0000256" key="6">
    <source>
        <dbReference type="ARBA" id="ARBA00022617"/>
    </source>
</evidence>
<keyword evidence="8 20" id="KW-0812">Transmembrane</keyword>
<feature type="transmembrane region" description="Helical" evidence="20">
    <location>
        <begin position="177"/>
        <end position="199"/>
    </location>
</feature>
<dbReference type="InterPro" id="IPR048259">
    <property type="entry name" value="Cytochrome_b_N_euk/bac"/>
</dbReference>
<feature type="transmembrane region" description="Helical" evidence="20">
    <location>
        <begin position="228"/>
        <end position="249"/>
    </location>
</feature>
<evidence type="ECO:0000256" key="7">
    <source>
        <dbReference type="ARBA" id="ARBA00022660"/>
    </source>
</evidence>
<evidence type="ECO:0000256" key="2">
    <source>
        <dbReference type="ARBA" id="ARBA00004448"/>
    </source>
</evidence>
<keyword evidence="11 20" id="KW-0249">Electron transport</keyword>
<keyword evidence="16 20" id="KW-0472">Membrane</keyword>
<dbReference type="InterPro" id="IPR016174">
    <property type="entry name" value="Di-haem_cyt_TM"/>
</dbReference>